<evidence type="ECO:0000259" key="3">
    <source>
        <dbReference type="Pfam" id="PF13439"/>
    </source>
</evidence>
<gene>
    <name evidence="4" type="ORF">GND95_07730</name>
</gene>
<organism evidence="4 5">
    <name type="scientific">Defluviitalea raffinosedens</name>
    <dbReference type="NCBI Taxonomy" id="1450156"/>
    <lineage>
        <taxon>Bacteria</taxon>
        <taxon>Bacillati</taxon>
        <taxon>Bacillota</taxon>
        <taxon>Clostridia</taxon>
        <taxon>Lachnospirales</taxon>
        <taxon>Defluviitaleaceae</taxon>
        <taxon>Defluviitalea</taxon>
    </lineage>
</organism>
<dbReference type="PANTHER" id="PTHR46401:SF2">
    <property type="entry name" value="GLYCOSYLTRANSFERASE WBBK-RELATED"/>
    <property type="match status" value="1"/>
</dbReference>
<dbReference type="SUPFAM" id="SSF53756">
    <property type="entry name" value="UDP-Glycosyltransferase/glycogen phosphorylase"/>
    <property type="match status" value="1"/>
</dbReference>
<evidence type="ECO:0000313" key="5">
    <source>
        <dbReference type="Proteomes" id="UP000483018"/>
    </source>
</evidence>
<feature type="domain" description="Glycosyltransferase subfamily 4-like N-terminal" evidence="3">
    <location>
        <begin position="47"/>
        <end position="140"/>
    </location>
</feature>
<accession>A0A7C8LHP0</accession>
<sequence>MPTINMLSSAEKVKGQGVASAYLEQVRLVKEGLSDYRIHVNKIGFCDINHYHTVDLKYYLTLPLAKRKGITVGYVHFLPETIDDSLQLPWFCRKVFYKYLIDFYNKMDYLVTVNPYFIDKLEEYGIEKDKIIYIPNFVSDQDFFAYDKDRRKEIRRKMKLSEDDFVVLGVGQIQTRKGVKDFIEIARQLPQIQFAWAGGFSFGRITDGYKTLSEMVSNPPENVKFLGIVDRKEMNDIYNMADILFLPSYNELFPMTVLEAMNCKLPLLLRDLPVYDKILFDLYLKGKTNAEFIQLITKLKDDQDFYELWKNKSCLGKEFYSKEHVLRMWKEFYENALAFRKEMKFDIYYAKNK</sequence>
<name>A0A7C8LHP0_9FIRM</name>
<keyword evidence="1 4" id="KW-0808">Transferase</keyword>
<dbReference type="PANTHER" id="PTHR46401">
    <property type="entry name" value="GLYCOSYLTRANSFERASE WBBK-RELATED"/>
    <property type="match status" value="1"/>
</dbReference>
<dbReference type="OrthoDB" id="9802525at2"/>
<dbReference type="CDD" id="cd03801">
    <property type="entry name" value="GT4_PimA-like"/>
    <property type="match status" value="1"/>
</dbReference>
<dbReference type="GO" id="GO:0016757">
    <property type="term" value="F:glycosyltransferase activity"/>
    <property type="evidence" value="ECO:0007669"/>
    <property type="project" value="InterPro"/>
</dbReference>
<dbReference type="Proteomes" id="UP000483018">
    <property type="component" value="Unassembled WGS sequence"/>
</dbReference>
<dbReference type="Gene3D" id="3.40.50.2000">
    <property type="entry name" value="Glycogen Phosphorylase B"/>
    <property type="match status" value="2"/>
</dbReference>
<keyword evidence="5" id="KW-1185">Reference proteome</keyword>
<comment type="caution">
    <text evidence="4">The sequence shown here is derived from an EMBL/GenBank/DDBJ whole genome shotgun (WGS) entry which is preliminary data.</text>
</comment>
<evidence type="ECO:0000256" key="1">
    <source>
        <dbReference type="ARBA" id="ARBA00022679"/>
    </source>
</evidence>
<dbReference type="Pfam" id="PF13439">
    <property type="entry name" value="Glyco_transf_4"/>
    <property type="match status" value="1"/>
</dbReference>
<dbReference type="Pfam" id="PF00534">
    <property type="entry name" value="Glycos_transf_1"/>
    <property type="match status" value="1"/>
</dbReference>
<dbReference type="InterPro" id="IPR028098">
    <property type="entry name" value="Glyco_trans_4-like_N"/>
</dbReference>
<dbReference type="RefSeq" id="WP_158740286.1">
    <property type="nucleotide sequence ID" value="NZ_WSLF01000006.1"/>
</dbReference>
<dbReference type="AlphaFoldDB" id="A0A7C8LHP0"/>
<proteinExistence type="predicted"/>
<feature type="domain" description="Glycosyl transferase family 1" evidence="2">
    <location>
        <begin position="151"/>
        <end position="311"/>
    </location>
</feature>
<dbReference type="InterPro" id="IPR001296">
    <property type="entry name" value="Glyco_trans_1"/>
</dbReference>
<protein>
    <submittedName>
        <fullName evidence="4">Glycosyltransferase</fullName>
    </submittedName>
</protein>
<dbReference type="EMBL" id="WSLF01000006">
    <property type="protein sequence ID" value="KAE9634003.1"/>
    <property type="molecule type" value="Genomic_DNA"/>
</dbReference>
<evidence type="ECO:0000313" key="4">
    <source>
        <dbReference type="EMBL" id="KAE9634003.1"/>
    </source>
</evidence>
<reference evidence="4 5" key="1">
    <citation type="submission" date="2019-12" db="EMBL/GenBank/DDBJ databases">
        <title>Defluviitalea raffinosedens, isolated from a biogas fermenter, genome sequencing and characterization.</title>
        <authorList>
            <person name="Rettenmaier R."/>
            <person name="Schneider M."/>
            <person name="Neuhaus K."/>
            <person name="Liebl W."/>
            <person name="Zverlov V."/>
        </authorList>
    </citation>
    <scope>NUCLEOTIDE SEQUENCE [LARGE SCALE GENOMIC DNA]</scope>
    <source>
        <strain evidence="4 5">249c-K6</strain>
    </source>
</reference>
<evidence type="ECO:0000259" key="2">
    <source>
        <dbReference type="Pfam" id="PF00534"/>
    </source>
</evidence>